<keyword evidence="3" id="KW-1185">Reference proteome</keyword>
<feature type="region of interest" description="Disordered" evidence="1">
    <location>
        <begin position="43"/>
        <end position="64"/>
    </location>
</feature>
<evidence type="ECO:0000313" key="2">
    <source>
        <dbReference type="EMBL" id="MDQ0018174.1"/>
    </source>
</evidence>
<name>A0ABT9T3X6_9GAMM</name>
<comment type="caution">
    <text evidence="2">The sequence shown here is derived from an EMBL/GenBank/DDBJ whole genome shotgun (WGS) entry which is preliminary data.</text>
</comment>
<dbReference type="Proteomes" id="UP001244623">
    <property type="component" value="Unassembled WGS sequence"/>
</dbReference>
<dbReference type="EMBL" id="JAUSSJ010000001">
    <property type="protein sequence ID" value="MDQ0018174.1"/>
    <property type="molecule type" value="Genomic_DNA"/>
</dbReference>
<gene>
    <name evidence="2" type="ORF">J2X94_000302</name>
</gene>
<proteinExistence type="predicted"/>
<dbReference type="RefSeq" id="WP_307617896.1">
    <property type="nucleotide sequence ID" value="NZ_JAUSSJ010000001.1"/>
</dbReference>
<protein>
    <submittedName>
        <fullName evidence="2">Uncharacterized protein</fullName>
    </submittedName>
</protein>
<reference evidence="2 3" key="1">
    <citation type="submission" date="2023-07" db="EMBL/GenBank/DDBJ databases">
        <title>Sorghum-associated microbial communities from plants grown in Nebraska, USA.</title>
        <authorList>
            <person name="Schachtman D."/>
        </authorList>
    </citation>
    <scope>NUCLEOTIDE SEQUENCE [LARGE SCALE GENOMIC DNA]</scope>
    <source>
        <strain evidence="2 3">CC49</strain>
    </source>
</reference>
<accession>A0ABT9T3X6</accession>
<evidence type="ECO:0000313" key="3">
    <source>
        <dbReference type="Proteomes" id="UP001244623"/>
    </source>
</evidence>
<sequence>MTTIRALSSMPDFAALNTVRMNDRFPDPIASGFQSQLQEQVRLSRSEASKEPVMQKQSATEPPRRADIDSMLAQLLASRKMLLQPARTAPVSAKSIRENLTACNLTDNAFSEASDANSSESVKQADSGVYEKINRKHPELRCDSCCYSLVSDFFFACPQPYPPVNLTPSIIYIWIAPEFVRAPVPFYRGNPLRIRRLRHLNQTGYRQAGRG</sequence>
<organism evidence="2 3">
    <name type="scientific">[Curtobacterium] plantarum</name>
    <dbReference type="NCBI Taxonomy" id="221276"/>
    <lineage>
        <taxon>Bacteria</taxon>
        <taxon>Pseudomonadati</taxon>
        <taxon>Pseudomonadota</taxon>
        <taxon>Gammaproteobacteria</taxon>
        <taxon>Enterobacterales</taxon>
        <taxon>Erwiniaceae</taxon>
        <taxon>Pantoea</taxon>
    </lineage>
</organism>
<evidence type="ECO:0000256" key="1">
    <source>
        <dbReference type="SAM" id="MobiDB-lite"/>
    </source>
</evidence>